<dbReference type="RefSeq" id="WP_090042966.1">
    <property type="nucleotide sequence ID" value="NZ_FOKI01000047.1"/>
</dbReference>
<name>A0A1I1AU67_9CLOT</name>
<organism evidence="1 2">
    <name type="scientific">Clostridium frigidicarnis</name>
    <dbReference type="NCBI Taxonomy" id="84698"/>
    <lineage>
        <taxon>Bacteria</taxon>
        <taxon>Bacillati</taxon>
        <taxon>Bacillota</taxon>
        <taxon>Clostridia</taxon>
        <taxon>Eubacteriales</taxon>
        <taxon>Clostridiaceae</taxon>
        <taxon>Clostridium</taxon>
    </lineage>
</organism>
<dbReference type="OrthoDB" id="9921324at2"/>
<evidence type="ECO:0000313" key="2">
    <source>
        <dbReference type="Proteomes" id="UP000198619"/>
    </source>
</evidence>
<accession>A0A1I1AU67</accession>
<evidence type="ECO:0000313" key="1">
    <source>
        <dbReference type="EMBL" id="SFB41571.1"/>
    </source>
</evidence>
<gene>
    <name evidence="1" type="ORF">SAMN04488528_104718</name>
</gene>
<dbReference type="AlphaFoldDB" id="A0A1I1AU67"/>
<reference evidence="1 2" key="1">
    <citation type="submission" date="2016-10" db="EMBL/GenBank/DDBJ databases">
        <authorList>
            <person name="de Groot N.N."/>
        </authorList>
    </citation>
    <scope>NUCLEOTIDE SEQUENCE [LARGE SCALE GENOMIC DNA]</scope>
    <source>
        <strain evidence="1 2">DSM 12271</strain>
    </source>
</reference>
<dbReference type="EMBL" id="FOKI01000047">
    <property type="protein sequence ID" value="SFB41571.1"/>
    <property type="molecule type" value="Genomic_DNA"/>
</dbReference>
<protein>
    <submittedName>
        <fullName evidence="1">Uncharacterized protein</fullName>
    </submittedName>
</protein>
<keyword evidence="2" id="KW-1185">Reference proteome</keyword>
<proteinExistence type="predicted"/>
<dbReference type="Proteomes" id="UP000198619">
    <property type="component" value="Unassembled WGS sequence"/>
</dbReference>
<sequence length="140" mass="16256">MDYTVSKNLSGLYKEHFLDDISSIDWTGFPVHQSINIGPFIIEVDLYIDEQNILNSYFELKVDVQIPFVGKVNLIHGRIDKNNPKLEASFGHLAGAAIIFDIDELKLYAHLYAFGYEYDIILWQSSREFTKNYKAINNRY</sequence>